<accession>A0ABT2TQ35</accession>
<dbReference type="PANTHER" id="PTHR43267:SF3">
    <property type="entry name" value="THIF PROTEIN"/>
    <property type="match status" value="1"/>
</dbReference>
<evidence type="ECO:0000313" key="2">
    <source>
        <dbReference type="EMBL" id="MCU6763574.1"/>
    </source>
</evidence>
<dbReference type="Gene3D" id="3.40.50.720">
    <property type="entry name" value="NAD(P)-binding Rossmann-like Domain"/>
    <property type="match status" value="1"/>
</dbReference>
<dbReference type="NCBIfam" id="NF006395">
    <property type="entry name" value="PRK08644.1"/>
    <property type="match status" value="1"/>
</dbReference>
<keyword evidence="2" id="KW-0808">Transferase</keyword>
<dbReference type="InterPro" id="IPR012729">
    <property type="entry name" value="ThiF_fam2"/>
</dbReference>
<comment type="caution">
    <text evidence="2">The sequence shown here is derived from an EMBL/GenBank/DDBJ whole genome shotgun (WGS) entry which is preliminary data.</text>
</comment>
<proteinExistence type="predicted"/>
<evidence type="ECO:0000313" key="3">
    <source>
        <dbReference type="Proteomes" id="UP001652442"/>
    </source>
</evidence>
<dbReference type="InterPro" id="IPR035985">
    <property type="entry name" value="Ubiquitin-activating_enz"/>
</dbReference>
<reference evidence="2 3" key="1">
    <citation type="journal article" date="2021" name="ISME Commun">
        <title>Automated analysis of genomic sequences facilitates high-throughput and comprehensive description of bacteria.</title>
        <authorList>
            <person name="Hitch T.C.A."/>
        </authorList>
    </citation>
    <scope>NUCLEOTIDE SEQUENCE [LARGE SCALE GENOMIC DNA]</scope>
    <source>
        <strain evidence="2 3">Sanger_109</strain>
    </source>
</reference>
<dbReference type="NCBIfam" id="TIGR02354">
    <property type="entry name" value="thiF_fam2"/>
    <property type="match status" value="1"/>
</dbReference>
<protein>
    <submittedName>
        <fullName evidence="2">Sulfur carrier protein ThiS adenylyltransferase ThiF</fullName>
    </submittedName>
</protein>
<dbReference type="InterPro" id="IPR000594">
    <property type="entry name" value="ThiF_NAD_FAD-bd"/>
</dbReference>
<dbReference type="Proteomes" id="UP001652442">
    <property type="component" value="Unassembled WGS sequence"/>
</dbReference>
<keyword evidence="2" id="KW-0548">Nucleotidyltransferase</keyword>
<evidence type="ECO:0000259" key="1">
    <source>
        <dbReference type="Pfam" id="PF00899"/>
    </source>
</evidence>
<dbReference type="GO" id="GO:0016491">
    <property type="term" value="F:oxidoreductase activity"/>
    <property type="evidence" value="ECO:0007669"/>
    <property type="project" value="UniProtKB-KW"/>
</dbReference>
<gene>
    <name evidence="2" type="primary">thiF</name>
    <name evidence="2" type="ORF">OCV88_14785</name>
</gene>
<keyword evidence="2" id="KW-0560">Oxidoreductase</keyword>
<dbReference type="InterPro" id="IPR045886">
    <property type="entry name" value="ThiF/MoeB/HesA"/>
</dbReference>
<dbReference type="Pfam" id="PF00899">
    <property type="entry name" value="ThiF"/>
    <property type="match status" value="1"/>
</dbReference>
<dbReference type="RefSeq" id="WP_262591431.1">
    <property type="nucleotide sequence ID" value="NZ_JAOQJQ010000008.1"/>
</dbReference>
<dbReference type="GO" id="GO:0016779">
    <property type="term" value="F:nucleotidyltransferase activity"/>
    <property type="evidence" value="ECO:0007669"/>
    <property type="project" value="UniProtKB-KW"/>
</dbReference>
<dbReference type="PANTHER" id="PTHR43267">
    <property type="entry name" value="TRNA THREONYLCARBAMOYLADENOSINE DEHYDRATASE"/>
    <property type="match status" value="1"/>
</dbReference>
<dbReference type="SUPFAM" id="SSF69572">
    <property type="entry name" value="Activating enzymes of the ubiquitin-like proteins"/>
    <property type="match status" value="1"/>
</dbReference>
<name>A0ABT2TQ35_9FIRM</name>
<sequence length="225" mass="24799">MSLAESISDGMERIQKEIDRVLKSRHGVEAQERLYQAKVAVAGAGGMGSHTALSLARAGIGHIHLIDFDKVELGNLHRQQYFMRHIGMPKVEALKSLILEVNPFLDIRTSEVVVSEENICELFVDADIIIEAFDQPEAKAMLVNGVLELFPEKQLIACSGMAGYSDGNKIRTRKVSRNFYLCGDEEAGVETEGTLFSTRVSICAGHAANQAIELILDKRKKQTEA</sequence>
<organism evidence="2 3">
    <name type="scientific">Brotonthovivens ammoniilytica</name>
    <dbReference type="NCBI Taxonomy" id="2981725"/>
    <lineage>
        <taxon>Bacteria</taxon>
        <taxon>Bacillati</taxon>
        <taxon>Bacillota</taxon>
        <taxon>Clostridia</taxon>
        <taxon>Lachnospirales</taxon>
        <taxon>Lachnospiraceae</taxon>
        <taxon>Brotonthovivens</taxon>
    </lineage>
</organism>
<keyword evidence="3" id="KW-1185">Reference proteome</keyword>
<feature type="domain" description="THIF-type NAD/FAD binding fold" evidence="1">
    <location>
        <begin position="24"/>
        <end position="221"/>
    </location>
</feature>
<dbReference type="EMBL" id="JAOQJQ010000008">
    <property type="protein sequence ID" value="MCU6763574.1"/>
    <property type="molecule type" value="Genomic_DNA"/>
</dbReference>